<dbReference type="Pfam" id="PF13408">
    <property type="entry name" value="Zn_ribbon_recom"/>
    <property type="match status" value="1"/>
</dbReference>
<dbReference type="GO" id="GO:0000150">
    <property type="term" value="F:DNA strand exchange activity"/>
    <property type="evidence" value="ECO:0007669"/>
    <property type="project" value="InterPro"/>
</dbReference>
<dbReference type="InterPro" id="IPR050639">
    <property type="entry name" value="SSR_resolvase"/>
</dbReference>
<evidence type="ECO:0000259" key="4">
    <source>
        <dbReference type="PROSITE" id="PS51737"/>
    </source>
</evidence>
<proteinExistence type="predicted"/>
<dbReference type="PROSITE" id="PS51737">
    <property type="entry name" value="RECOMBINASE_DNA_BIND"/>
    <property type="match status" value="1"/>
</dbReference>
<reference evidence="5 6" key="1">
    <citation type="submission" date="2014-07" db="EMBL/GenBank/DDBJ databases">
        <authorList>
            <person name="Lee K."/>
            <person name="Lim J.Y."/>
            <person name="Hwang I."/>
        </authorList>
    </citation>
    <scope>NUCLEOTIDE SEQUENCE [LARGE SCALE GENOMIC DNA]</scope>
    <source>
        <strain evidence="5 6">KL28</strain>
    </source>
</reference>
<sequence>MSKVFSYIRFSSAKQSAGDSYTRQVKAAKAFCDENGLELADPREYLFFDAGRSAFKGKHLDDTGELARFLSYVEDGTIPPGSYLVVESLDRLSRERVRDALPRFLDLLAKGINVYTSVDKRLYTKEYNELDLIISIISMSRAHEESATKGGRVSSAWRAKQKEARTTGKPLGKLRPLWLDVTPDSYVLNPDKAAVVRRIFDLSTKGHGSRIIAATLNQEGIPAFSAGRKNFSGLWGFSTVRHILDSRTTIGEYQPHIFIDGKRTPDGEPIKGYFPSVVTEDEYYLAHAARSSRKTHTVTKTTTNFNVLAGILNCYKCGAAMHLQGQRGRKYYKCSKVTRGLCDAGIISAPRTEEVFKEMLPKVDSLSLVQDSSGRLQKSLHIVEGRIASLKVRQDDAEASHAEFPSRITAKLLHELEAEIGALESECAAISEQLASDRVMNKDDFFKKLDLVSFEGRVAANNLIKRLGLYIFVNKNGRTDETYWVTKNNAIPTLFSAESPNLLFYLMHQGGNIRFEAMHDEHVDLQVIQGDLNEVEATFAKTESWDELPSELLAMWKARHGTVKE</sequence>
<feature type="domain" description="Resolvase/invertase-type recombinase catalytic" evidence="3">
    <location>
        <begin position="3"/>
        <end position="164"/>
    </location>
</feature>
<dbReference type="KEGG" id="palk:PSAKL28_11840"/>
<dbReference type="HOGENOM" id="CLU_030020_3_0_6"/>
<name>A0A077F7Z7_9PSED</name>
<dbReference type="InterPro" id="IPR036162">
    <property type="entry name" value="Resolvase-like_N_sf"/>
</dbReference>
<dbReference type="Gene3D" id="3.90.1750.20">
    <property type="entry name" value="Putative Large Serine Recombinase, Chain B, Domain 2"/>
    <property type="match status" value="1"/>
</dbReference>
<evidence type="ECO:0000256" key="1">
    <source>
        <dbReference type="ARBA" id="ARBA00023125"/>
    </source>
</evidence>
<dbReference type="Proteomes" id="UP000028931">
    <property type="component" value="Chromosome"/>
</dbReference>
<dbReference type="OrthoDB" id="9791494at2"/>
<evidence type="ECO:0000313" key="5">
    <source>
        <dbReference type="EMBL" id="AIL60410.1"/>
    </source>
</evidence>
<dbReference type="GO" id="GO:0003677">
    <property type="term" value="F:DNA binding"/>
    <property type="evidence" value="ECO:0007669"/>
    <property type="project" value="UniProtKB-KW"/>
</dbReference>
<dbReference type="Gene3D" id="3.40.50.1390">
    <property type="entry name" value="Resolvase, N-terminal catalytic domain"/>
    <property type="match status" value="1"/>
</dbReference>
<dbReference type="Pfam" id="PF07508">
    <property type="entry name" value="Recombinase"/>
    <property type="match status" value="1"/>
</dbReference>
<feature type="domain" description="Recombinase" evidence="4">
    <location>
        <begin position="176"/>
        <end position="296"/>
    </location>
</feature>
<dbReference type="AlphaFoldDB" id="A0A077F7Z7"/>
<dbReference type="InterPro" id="IPR011109">
    <property type="entry name" value="DNA_bind_recombinase_dom"/>
</dbReference>
<evidence type="ECO:0000256" key="2">
    <source>
        <dbReference type="ARBA" id="ARBA00023172"/>
    </source>
</evidence>
<protein>
    <submittedName>
        <fullName evidence="5">Recombinase/resolvase</fullName>
    </submittedName>
</protein>
<accession>A0A077F7Z7</accession>
<dbReference type="PROSITE" id="PS51736">
    <property type="entry name" value="RECOMBINASES_3"/>
    <property type="match status" value="1"/>
</dbReference>
<dbReference type="SMART" id="SM00857">
    <property type="entry name" value="Resolvase"/>
    <property type="match status" value="1"/>
</dbReference>
<evidence type="ECO:0000313" key="6">
    <source>
        <dbReference type="Proteomes" id="UP000028931"/>
    </source>
</evidence>
<dbReference type="PANTHER" id="PTHR30461:SF2">
    <property type="entry name" value="SERINE RECOMBINASE PINE-RELATED"/>
    <property type="match status" value="1"/>
</dbReference>
<keyword evidence="2" id="KW-0233">DNA recombination</keyword>
<gene>
    <name evidence="5" type="ORF">PSAKL28_11840</name>
</gene>
<dbReference type="PANTHER" id="PTHR30461">
    <property type="entry name" value="DNA-INVERTASE FROM LAMBDOID PROPHAGE"/>
    <property type="match status" value="1"/>
</dbReference>
<dbReference type="SUPFAM" id="SSF53041">
    <property type="entry name" value="Resolvase-like"/>
    <property type="match status" value="1"/>
</dbReference>
<organism evidence="5 6">
    <name type="scientific">Pseudomonas alkylphenolica</name>
    <dbReference type="NCBI Taxonomy" id="237609"/>
    <lineage>
        <taxon>Bacteria</taxon>
        <taxon>Pseudomonadati</taxon>
        <taxon>Pseudomonadota</taxon>
        <taxon>Gammaproteobacteria</taxon>
        <taxon>Pseudomonadales</taxon>
        <taxon>Pseudomonadaceae</taxon>
        <taxon>Pseudomonas</taxon>
    </lineage>
</organism>
<keyword evidence="1" id="KW-0238">DNA-binding</keyword>
<dbReference type="InterPro" id="IPR025827">
    <property type="entry name" value="Zn_ribbon_recom_dom"/>
</dbReference>
<evidence type="ECO:0000259" key="3">
    <source>
        <dbReference type="PROSITE" id="PS51736"/>
    </source>
</evidence>
<dbReference type="InterPro" id="IPR038109">
    <property type="entry name" value="DNA_bind_recomb_sf"/>
</dbReference>
<dbReference type="EMBL" id="CP009048">
    <property type="protein sequence ID" value="AIL60410.1"/>
    <property type="molecule type" value="Genomic_DNA"/>
</dbReference>
<dbReference type="InterPro" id="IPR006119">
    <property type="entry name" value="Resolv_N"/>
</dbReference>
<dbReference type="Pfam" id="PF00239">
    <property type="entry name" value="Resolvase"/>
    <property type="match status" value="1"/>
</dbReference>
<dbReference type="RefSeq" id="WP_038607870.1">
    <property type="nucleotide sequence ID" value="NZ_CP009048.1"/>
</dbReference>
<dbReference type="CDD" id="cd00338">
    <property type="entry name" value="Ser_Recombinase"/>
    <property type="match status" value="1"/>
</dbReference>
<dbReference type="eggNOG" id="COG1961">
    <property type="taxonomic scope" value="Bacteria"/>
</dbReference>